<sequence>MTENELSDTTPNEPELRRGRGKSQASKRRRRQLTAGICLGACLVVAGAAALWLGAKASTIKTELEASTQLVPKLKEDILQNRPADATASADELRRHTAAARDAASDPLWSLASATPWLGANFSATAEIARSADDVASLGVTPLVKVYDSLKWDKLMPSAGGTDLEPIRKAAPAVSSAAQAVRASAQRLNGIDAGGLLPQIAGPLIQARQQLGSVVDELDTASDAAGLAPGLLGSDKPRHYLLLVQNNAEARATGGIPGALVVLTADKGKISLSAETSATELGRFTPPVSVDEEQQRIYTDRMGTFMQDVNFTPDFPTAATTALKMWEQKKSEQLDGAISIDPVALGYILDATGPVSLQDPQMLALTGGKLPNQLSGKNVVKTLLSDVYAQIKDPKAQDAYFAVVAKEIFGALSSGKGDAKSLLAGVGKGVEEHRVLLWSADTTEQSVLAKYTLSGSISGPSVPAAQFGAYFNDGTGAKMDYYVKRTVRLVEQCTAADGYATVKVRITSTNTAPADAATSLPAYVTGGGAYGVPPGTAQSNVIAYGPSQSLVETATQDGKTVPFGAQRHDDRPVGTLSVRLAPGQSSTVEFTFGKIVQHSQPEVVVTPTIQPIDKVVLTTESETCGALG</sequence>
<evidence type="ECO:0000313" key="6">
    <source>
        <dbReference type="Proteomes" id="UP001242995"/>
    </source>
</evidence>
<proteinExistence type="predicted"/>
<name>A0AAW8DE29_9MICC</name>
<evidence type="ECO:0000313" key="3">
    <source>
        <dbReference type="EMBL" id="MDP9903661.1"/>
    </source>
</evidence>
<evidence type="ECO:0000313" key="5">
    <source>
        <dbReference type="Proteomes" id="UP001230951"/>
    </source>
</evidence>
<dbReference type="AlphaFoldDB" id="A0AAW8DE29"/>
<evidence type="ECO:0000256" key="1">
    <source>
        <dbReference type="SAM" id="MobiDB-lite"/>
    </source>
</evidence>
<dbReference type="Proteomes" id="UP001230951">
    <property type="component" value="Unassembled WGS sequence"/>
</dbReference>
<evidence type="ECO:0008006" key="7">
    <source>
        <dbReference type="Google" id="ProtNLM"/>
    </source>
</evidence>
<organism evidence="3 6">
    <name type="scientific">Arthrobacter bambusae</name>
    <dbReference type="NCBI Taxonomy" id="1338426"/>
    <lineage>
        <taxon>Bacteria</taxon>
        <taxon>Bacillati</taxon>
        <taxon>Actinomycetota</taxon>
        <taxon>Actinomycetes</taxon>
        <taxon>Micrococcales</taxon>
        <taxon>Micrococcaceae</taxon>
        <taxon>Arthrobacter</taxon>
    </lineage>
</organism>
<reference evidence="3 5" key="1">
    <citation type="submission" date="2023-07" db="EMBL/GenBank/DDBJ databases">
        <title>Sorghum-associated microbial communities from plants grown in Nebraska, USA.</title>
        <authorList>
            <person name="Schachtman D."/>
        </authorList>
    </citation>
    <scope>NUCLEOTIDE SEQUENCE</scope>
    <source>
        <strain evidence="3">DS1006</strain>
        <strain evidence="4 5">DS1016</strain>
    </source>
</reference>
<accession>A0AAW8DE29</accession>
<feature type="compositionally biased region" description="Polar residues" evidence="1">
    <location>
        <begin position="1"/>
        <end position="12"/>
    </location>
</feature>
<protein>
    <recommendedName>
        <fullName evidence="7">DUF4012 domain-containing protein</fullName>
    </recommendedName>
</protein>
<keyword evidence="2" id="KW-0812">Transmembrane</keyword>
<dbReference type="RefSeq" id="WP_306959107.1">
    <property type="nucleotide sequence ID" value="NZ_JAUSRG010000001.1"/>
</dbReference>
<feature type="region of interest" description="Disordered" evidence="1">
    <location>
        <begin position="1"/>
        <end position="28"/>
    </location>
</feature>
<dbReference type="Proteomes" id="UP001242995">
    <property type="component" value="Unassembled WGS sequence"/>
</dbReference>
<feature type="transmembrane region" description="Helical" evidence="2">
    <location>
        <begin position="33"/>
        <end position="55"/>
    </location>
</feature>
<gene>
    <name evidence="3" type="ORF">J2S90_000601</name>
    <name evidence="4" type="ORF">J2S93_001102</name>
</gene>
<dbReference type="EMBL" id="JAUSTF010000002">
    <property type="protein sequence ID" value="MDQ0179686.1"/>
    <property type="molecule type" value="Genomic_DNA"/>
</dbReference>
<evidence type="ECO:0000313" key="4">
    <source>
        <dbReference type="EMBL" id="MDQ0179686.1"/>
    </source>
</evidence>
<keyword evidence="2" id="KW-0472">Membrane</keyword>
<keyword evidence="2" id="KW-1133">Transmembrane helix</keyword>
<feature type="compositionally biased region" description="Basic residues" evidence="1">
    <location>
        <begin position="19"/>
        <end position="28"/>
    </location>
</feature>
<evidence type="ECO:0000256" key="2">
    <source>
        <dbReference type="SAM" id="Phobius"/>
    </source>
</evidence>
<dbReference type="Pfam" id="PF13196">
    <property type="entry name" value="DUF4012"/>
    <property type="match status" value="1"/>
</dbReference>
<dbReference type="InterPro" id="IPR025101">
    <property type="entry name" value="DUF4012"/>
</dbReference>
<comment type="caution">
    <text evidence="3">The sequence shown here is derived from an EMBL/GenBank/DDBJ whole genome shotgun (WGS) entry which is preliminary data.</text>
</comment>
<dbReference type="EMBL" id="JAUSRG010000001">
    <property type="protein sequence ID" value="MDP9903661.1"/>
    <property type="molecule type" value="Genomic_DNA"/>
</dbReference>
<keyword evidence="5" id="KW-1185">Reference proteome</keyword>